<dbReference type="GO" id="GO:0046872">
    <property type="term" value="F:metal ion binding"/>
    <property type="evidence" value="ECO:0007669"/>
    <property type="project" value="UniProtKB-KW"/>
</dbReference>
<evidence type="ECO:0000313" key="6">
    <source>
        <dbReference type="EMBL" id="VEB41140.1"/>
    </source>
</evidence>
<dbReference type="GO" id="GO:0005694">
    <property type="term" value="C:chromosome"/>
    <property type="evidence" value="ECO:0007669"/>
    <property type="project" value="InterPro"/>
</dbReference>
<dbReference type="EC" id="5.99.1.-" evidence="6"/>
<evidence type="ECO:0000256" key="3">
    <source>
        <dbReference type="ARBA" id="ARBA00022840"/>
    </source>
</evidence>
<evidence type="ECO:0000256" key="4">
    <source>
        <dbReference type="ARBA" id="ARBA00022842"/>
    </source>
</evidence>
<keyword evidence="5" id="KW-0238">DNA-binding</keyword>
<evidence type="ECO:0000313" key="7">
    <source>
        <dbReference type="Proteomes" id="UP000275777"/>
    </source>
</evidence>
<dbReference type="PRINTS" id="PR01098">
    <property type="entry name" value="TOPISMRASE4B"/>
</dbReference>
<dbReference type="GO" id="GO:0005524">
    <property type="term" value="F:ATP binding"/>
    <property type="evidence" value="ECO:0007669"/>
    <property type="project" value="UniProtKB-KW"/>
</dbReference>
<reference evidence="6 7" key="1">
    <citation type="submission" date="2018-12" db="EMBL/GenBank/DDBJ databases">
        <authorList>
            <consortium name="Pathogen Informatics"/>
        </authorList>
    </citation>
    <scope>NUCLEOTIDE SEQUENCE [LARGE SCALE GENOMIC DNA]</scope>
    <source>
        <strain evidence="6 7">NCTC9695</strain>
    </source>
</reference>
<dbReference type="Proteomes" id="UP000275777">
    <property type="component" value="Chromosome"/>
</dbReference>
<evidence type="ECO:0000256" key="1">
    <source>
        <dbReference type="ARBA" id="ARBA00022723"/>
    </source>
</evidence>
<keyword evidence="2" id="KW-0547">Nucleotide-binding</keyword>
<accession>A0A447T8F8</accession>
<keyword evidence="4" id="KW-0460">Magnesium</keyword>
<name>A0A447T8F8_CHRVL</name>
<dbReference type="AlphaFoldDB" id="A0A447T8F8"/>
<dbReference type="InterPro" id="IPR005737">
    <property type="entry name" value="TopoIV_B_Gneg"/>
</dbReference>
<sequence length="46" mass="5370">MKSFIDHHNLLPRGVKLMAEDVWSRVRFVLSAACWTRSSRARPRTS</sequence>
<keyword evidence="1" id="KW-0479">Metal-binding</keyword>
<gene>
    <name evidence="6" type="primary">parE_2</name>
    <name evidence="6" type="ORF">NCTC9695_01559</name>
</gene>
<protein>
    <submittedName>
        <fullName evidence="6">DNA topoisomerase 4 subunit B</fullName>
        <ecNumber evidence="6">5.99.1.-</ecNumber>
    </submittedName>
</protein>
<keyword evidence="3" id="KW-0067">ATP-binding</keyword>
<organism evidence="6 7">
    <name type="scientific">Chromobacterium violaceum</name>
    <dbReference type="NCBI Taxonomy" id="536"/>
    <lineage>
        <taxon>Bacteria</taxon>
        <taxon>Pseudomonadati</taxon>
        <taxon>Pseudomonadota</taxon>
        <taxon>Betaproteobacteria</taxon>
        <taxon>Neisseriales</taxon>
        <taxon>Chromobacteriaceae</taxon>
        <taxon>Chromobacterium</taxon>
    </lineage>
</organism>
<evidence type="ECO:0000256" key="2">
    <source>
        <dbReference type="ARBA" id="ARBA00022741"/>
    </source>
</evidence>
<proteinExistence type="predicted"/>
<dbReference type="EMBL" id="LR134182">
    <property type="protein sequence ID" value="VEB41140.1"/>
    <property type="molecule type" value="Genomic_DNA"/>
</dbReference>
<dbReference type="GO" id="GO:0006265">
    <property type="term" value="P:DNA topological change"/>
    <property type="evidence" value="ECO:0007669"/>
    <property type="project" value="InterPro"/>
</dbReference>
<keyword evidence="6" id="KW-0413">Isomerase</keyword>
<dbReference type="GO" id="GO:0003677">
    <property type="term" value="F:DNA binding"/>
    <property type="evidence" value="ECO:0007669"/>
    <property type="project" value="UniProtKB-KW"/>
</dbReference>
<dbReference type="GO" id="GO:0003918">
    <property type="term" value="F:DNA topoisomerase type II (double strand cut, ATP-hydrolyzing) activity"/>
    <property type="evidence" value="ECO:0007669"/>
    <property type="project" value="InterPro"/>
</dbReference>
<evidence type="ECO:0000256" key="5">
    <source>
        <dbReference type="ARBA" id="ARBA00023125"/>
    </source>
</evidence>